<evidence type="ECO:0000313" key="2">
    <source>
        <dbReference type="EMBL" id="CAA9586607.1"/>
    </source>
</evidence>
<feature type="compositionally biased region" description="Gly residues" evidence="1">
    <location>
        <begin position="220"/>
        <end position="229"/>
    </location>
</feature>
<feature type="region of interest" description="Disordered" evidence="1">
    <location>
        <begin position="1"/>
        <end position="232"/>
    </location>
</feature>
<organism evidence="2">
    <name type="scientific">uncultured Thermomicrobiales bacterium</name>
    <dbReference type="NCBI Taxonomy" id="1645740"/>
    <lineage>
        <taxon>Bacteria</taxon>
        <taxon>Pseudomonadati</taxon>
        <taxon>Thermomicrobiota</taxon>
        <taxon>Thermomicrobia</taxon>
        <taxon>Thermomicrobiales</taxon>
        <taxon>environmental samples</taxon>
    </lineage>
</organism>
<feature type="compositionally biased region" description="Basic and acidic residues" evidence="1">
    <location>
        <begin position="9"/>
        <end position="22"/>
    </location>
</feature>
<dbReference type="GO" id="GO:0004316">
    <property type="term" value="F:3-oxoacyl-[acyl-carrier-protein] reductase (NADPH) activity"/>
    <property type="evidence" value="ECO:0007669"/>
    <property type="project" value="UniProtKB-EC"/>
</dbReference>
<feature type="compositionally biased region" description="Gly residues" evidence="1">
    <location>
        <begin position="200"/>
        <end position="213"/>
    </location>
</feature>
<feature type="non-terminal residue" evidence="2">
    <location>
        <position position="1"/>
    </location>
</feature>
<protein>
    <submittedName>
        <fullName evidence="2">3-oxoacyl-[acyl-carrier protein] reductase</fullName>
        <ecNumber evidence="2">1.1.1.100</ecNumber>
    </submittedName>
</protein>
<accession>A0A6J4VRD9</accession>
<dbReference type="EMBL" id="CADCWL010000260">
    <property type="protein sequence ID" value="CAA9586607.1"/>
    <property type="molecule type" value="Genomic_DNA"/>
</dbReference>
<keyword evidence="2" id="KW-0560">Oxidoreductase</keyword>
<dbReference type="EC" id="1.1.1.100" evidence="2"/>
<feature type="compositionally biased region" description="Basic and acidic residues" evidence="1">
    <location>
        <begin position="36"/>
        <end position="45"/>
    </location>
</feature>
<sequence length="259" mass="26998">GTGACRQGGTDHRRRERDRAGDRGGACGCGSGRGDQLPRERGGRRGDRRPRPGRGTPGRDAAGRCRRSGGGRGDVHGVRRGVRSARRAGQQRGGGRQRPTAARDPARGVAARAGDEPGRAVPLRGGGGAPDDRRRPGGANRQHLVGPRGGVQRRWRRPLLRGEGGSAESDPRPRVGAGRARHHGQRRGAGDDPDADEPAGAGGPGPPRRGGGADPRPPGGDTGGRGGDGSLPLLRRGLLLHREHLLRRRRVDADVAPGL</sequence>
<dbReference type="AlphaFoldDB" id="A0A6J4VRD9"/>
<name>A0A6J4VRD9_9BACT</name>
<feature type="non-terminal residue" evidence="2">
    <location>
        <position position="259"/>
    </location>
</feature>
<reference evidence="2" key="1">
    <citation type="submission" date="2020-02" db="EMBL/GenBank/DDBJ databases">
        <authorList>
            <person name="Meier V. D."/>
        </authorList>
    </citation>
    <scope>NUCLEOTIDE SEQUENCE</scope>
    <source>
        <strain evidence="2">AVDCRST_MAG19</strain>
    </source>
</reference>
<feature type="compositionally biased region" description="Gly residues" evidence="1">
    <location>
        <begin position="23"/>
        <end position="33"/>
    </location>
</feature>
<gene>
    <name evidence="2" type="ORF">AVDCRST_MAG19-4860</name>
</gene>
<evidence type="ECO:0000256" key="1">
    <source>
        <dbReference type="SAM" id="MobiDB-lite"/>
    </source>
</evidence>
<proteinExistence type="predicted"/>